<organism evidence="1 2">
    <name type="scientific">Shewanella colwelliana</name>
    <name type="common">Alteromonas colwelliana</name>
    <dbReference type="NCBI Taxonomy" id="23"/>
    <lineage>
        <taxon>Bacteria</taxon>
        <taxon>Pseudomonadati</taxon>
        <taxon>Pseudomonadota</taxon>
        <taxon>Gammaproteobacteria</taxon>
        <taxon>Alteromonadales</taxon>
        <taxon>Shewanellaceae</taxon>
        <taxon>Shewanella</taxon>
    </lineage>
</organism>
<evidence type="ECO:0000313" key="2">
    <source>
        <dbReference type="Proteomes" id="UP000095230"/>
    </source>
</evidence>
<dbReference type="Proteomes" id="UP000095230">
    <property type="component" value="Unassembled WGS sequence"/>
</dbReference>
<gene>
    <name evidence="1" type="ORF">BEL05_06400</name>
</gene>
<reference evidence="1 2" key="1">
    <citation type="submission" date="2016-07" db="EMBL/GenBank/DDBJ databases">
        <title>Whole-genome of two Shewanella species isolated from a digestive organ of sea cucumber Apostichopus japonicus Selenka 1867.</title>
        <authorList>
            <person name="Hong H.-H."/>
            <person name="Choi H."/>
            <person name="Cheon S."/>
            <person name="Oh J.-S."/>
            <person name="Lee H.-G."/>
            <person name="Park C."/>
        </authorList>
    </citation>
    <scope>NUCLEOTIDE SEQUENCE [LARGE SCALE GENOMIC DNA]</scope>
    <source>
        <strain evidence="1 2">CSB03KR</strain>
    </source>
</reference>
<dbReference type="RefSeq" id="WP_069671622.1">
    <property type="nucleotide sequence ID" value="NZ_MCBT01000044.1"/>
</dbReference>
<evidence type="ECO:0000313" key="1">
    <source>
        <dbReference type="EMBL" id="OEG73025.1"/>
    </source>
</evidence>
<dbReference type="AlphaFoldDB" id="A0A1E5IR64"/>
<proteinExistence type="predicted"/>
<accession>A0A1E5IR64</accession>
<comment type="caution">
    <text evidence="1">The sequence shown here is derived from an EMBL/GenBank/DDBJ whole genome shotgun (WGS) entry which is preliminary data.</text>
</comment>
<sequence length="135" mass="15848">MKLKNIKSLSHNLSHSYVSFENYVDGEFVFKELKELAVKANGAKVSIYWLYQENKVVPLFSERITKSIEYYKDWLPQLLTQHELDVSVFSELRTDIYIAQNMQLEVQAYACDLNGKEYVKNIYEFADLKPYDGES</sequence>
<dbReference type="EMBL" id="MCBT01000044">
    <property type="protein sequence ID" value="OEG73025.1"/>
    <property type="molecule type" value="Genomic_DNA"/>
</dbReference>
<name>A0A1E5IR64_SHECO</name>
<dbReference type="OrthoDB" id="825277at2"/>
<dbReference type="STRING" id="23.BEL05_06400"/>
<protein>
    <submittedName>
        <fullName evidence="1">Uncharacterized protein</fullName>
    </submittedName>
</protein>